<dbReference type="SMART" id="SM00233">
    <property type="entry name" value="PH"/>
    <property type="match status" value="2"/>
</dbReference>
<dbReference type="PROSITE" id="PS50003">
    <property type="entry name" value="PH_DOMAIN"/>
    <property type="match status" value="1"/>
</dbReference>
<evidence type="ECO:0000256" key="2">
    <source>
        <dbReference type="SAM" id="MobiDB-lite"/>
    </source>
</evidence>
<feature type="region of interest" description="Disordered" evidence="2">
    <location>
        <begin position="738"/>
        <end position="771"/>
    </location>
</feature>
<name>X6MH35_RETFI</name>
<dbReference type="SUPFAM" id="SSF50729">
    <property type="entry name" value="PH domain-like"/>
    <property type="match status" value="1"/>
</dbReference>
<feature type="domain" description="PH" evidence="3">
    <location>
        <begin position="495"/>
        <end position="626"/>
    </location>
</feature>
<evidence type="ECO:0000313" key="4">
    <source>
        <dbReference type="EMBL" id="ETO12742.1"/>
    </source>
</evidence>
<dbReference type="AlphaFoldDB" id="X6MH35"/>
<sequence length="1222" mass="138833">SYSKTGDSPTDPTSAASPSPAGNDGGGGGGGGGGGSGQRKSGVRFSENIEKTTTLEEEKEEGRGADQARTSKKLSGMTKTVRFGGDDEPPKQDSGVRTKRKMTAVVPSSTRPHSKSVLRRKTQYSKRSILKGIGLNRSKATKQRRSIFFDNDIFTTIATFTSLESADINATPNANANTNANVSASPVLGTKSSPMAVSTVPEHLRGNSALSDVSFGRWMRGKTIDNYEEAEDPPFWENDRALYGALMSVQIIAEFMNEYKASSECRSKFMKMVKYFTRFVKNHTFHKNWSSNKFYEKANAKLHTNNYNLYLYEHYLTNQKYFAHYQANLTKKKLPIPRILPPPLQAQPWNWVSLASRSANIGLSTSKEHDDEVFGLPPLEKGLERDVSNSADNTKGTDKSAKPGMLKKVSYALGRRNKEKEPERDGQEHSHSQDSFKPFTANSPPAMEKEQSTSHSNKGVSFVEDLVEMSEVKLDESTKVLHRQMNEEFTLEMDPIRKVGFCYTKNYTLKNKSKQWKNRYFIVRGRMLFRYTLKDDVTVLDLVNCHAKAFDLSNVKVEMHDRMINYNGVNLFSFTLAFVSPFESVNNKPAQQEHKQYTSDHPPLHLACLNAADRNEWVAKIQECSEMYQMNAELQESLEDTQQSKVNSNSNASISSRYQLVNSYRQLLFEGSAQLENPQMFGGLVIPIQLFLGNDIIIICDRTPLLEEGGVEERREDAKGYKGQTSSKKQLQRPTFLGGLFNKGQENETSHDSTTSAEDNDNERESDGEDEDAMLQRDFSEFYKLKFIGAIPLMEIVNIQLVQHTKSNIDLSYNTGTSTTNHDTSANTSANANVNSSSVGTSNISINTNIAANVSDSKPLFRRTPTARDFVPTFNPESSSIDHEEHFEWKLEIKTEFETLVFAYKTQETRDDWIRRLVHLYTNLQILCTRIPCMFVYFVYSFVVFVSSQAALKTIQNLDNRIQKLEKEEKEFEKDILVRLTELFKLEDKRETEENVAQSGTTPDNDLTENLRQVQEEYMVLIENFASFQLKMYAIRARKDELTLYLNNEKNIPRFLNQFVGLQSDLQRNATQESAPPTKHRGTVITHGNTDTYEDNESTPPPQLPKRRTNNVGMEVIGGEEEEVTYELDPTRSASTNDQEKTNQLKLKPKKVSREEMEKIVKKKHTFVHWVVKNKEDEETENKYIDDKLASEAREQVKRKMHGKVMNEIETEVPYVLDEDCD</sequence>
<feature type="region of interest" description="Disordered" evidence="2">
    <location>
        <begin position="711"/>
        <end position="730"/>
    </location>
</feature>
<feature type="compositionally biased region" description="Basic and acidic residues" evidence="2">
    <location>
        <begin position="416"/>
        <end position="434"/>
    </location>
</feature>
<feature type="coiled-coil region" evidence="1">
    <location>
        <begin position="948"/>
        <end position="975"/>
    </location>
</feature>
<evidence type="ECO:0000256" key="1">
    <source>
        <dbReference type="SAM" id="Coils"/>
    </source>
</evidence>
<dbReference type="EMBL" id="ASPP01021132">
    <property type="protein sequence ID" value="ETO12742.1"/>
    <property type="molecule type" value="Genomic_DNA"/>
</dbReference>
<accession>X6MH35</accession>
<feature type="compositionally biased region" description="Low complexity" evidence="2">
    <location>
        <begin position="7"/>
        <end position="21"/>
    </location>
</feature>
<protein>
    <recommendedName>
        <fullName evidence="3">PH domain-containing protein</fullName>
    </recommendedName>
</protein>
<dbReference type="Proteomes" id="UP000023152">
    <property type="component" value="Unassembled WGS sequence"/>
</dbReference>
<evidence type="ECO:0000313" key="5">
    <source>
        <dbReference type="Proteomes" id="UP000023152"/>
    </source>
</evidence>
<comment type="caution">
    <text evidence="4">The sequence shown here is derived from an EMBL/GenBank/DDBJ whole genome shotgun (WGS) entry which is preliminary data.</text>
</comment>
<keyword evidence="1" id="KW-0175">Coiled coil</keyword>
<feature type="compositionally biased region" description="Basic and acidic residues" evidence="2">
    <location>
        <begin position="711"/>
        <end position="720"/>
    </location>
</feature>
<feature type="region of interest" description="Disordered" evidence="2">
    <location>
        <begin position="1"/>
        <end position="101"/>
    </location>
</feature>
<feature type="compositionally biased region" description="Gly residues" evidence="2">
    <location>
        <begin position="23"/>
        <end position="37"/>
    </location>
</feature>
<feature type="compositionally biased region" description="Basic and acidic residues" evidence="2">
    <location>
        <begin position="47"/>
        <end position="66"/>
    </location>
</feature>
<organism evidence="4 5">
    <name type="scientific">Reticulomyxa filosa</name>
    <dbReference type="NCBI Taxonomy" id="46433"/>
    <lineage>
        <taxon>Eukaryota</taxon>
        <taxon>Sar</taxon>
        <taxon>Rhizaria</taxon>
        <taxon>Retaria</taxon>
        <taxon>Foraminifera</taxon>
        <taxon>Monothalamids</taxon>
        <taxon>Reticulomyxidae</taxon>
        <taxon>Reticulomyxa</taxon>
    </lineage>
</organism>
<feature type="region of interest" description="Disordered" evidence="2">
    <location>
        <begin position="1067"/>
        <end position="1109"/>
    </location>
</feature>
<dbReference type="Gene3D" id="2.30.29.30">
    <property type="entry name" value="Pleckstrin-homology domain (PH domain)/Phosphotyrosine-binding domain (PTB)"/>
    <property type="match status" value="1"/>
</dbReference>
<feature type="region of interest" description="Disordered" evidence="2">
    <location>
        <begin position="818"/>
        <end position="838"/>
    </location>
</feature>
<feature type="compositionally biased region" description="Acidic residues" evidence="2">
    <location>
        <begin position="758"/>
        <end position="771"/>
    </location>
</feature>
<gene>
    <name evidence="4" type="ORF">RFI_24633</name>
</gene>
<dbReference type="InterPro" id="IPR011993">
    <property type="entry name" value="PH-like_dom_sf"/>
</dbReference>
<feature type="compositionally biased region" description="Basic and acidic residues" evidence="2">
    <location>
        <begin position="84"/>
        <end position="96"/>
    </location>
</feature>
<evidence type="ECO:0000259" key="3">
    <source>
        <dbReference type="PROSITE" id="PS50003"/>
    </source>
</evidence>
<feature type="non-terminal residue" evidence="4">
    <location>
        <position position="1"/>
    </location>
</feature>
<feature type="region of interest" description="Disordered" evidence="2">
    <location>
        <begin position="1122"/>
        <end position="1145"/>
    </location>
</feature>
<feature type="region of interest" description="Disordered" evidence="2">
    <location>
        <begin position="366"/>
        <end position="458"/>
    </location>
</feature>
<reference evidence="4 5" key="1">
    <citation type="journal article" date="2013" name="Curr. Biol.">
        <title>The Genome of the Foraminiferan Reticulomyxa filosa.</title>
        <authorList>
            <person name="Glockner G."/>
            <person name="Hulsmann N."/>
            <person name="Schleicher M."/>
            <person name="Noegel A.A."/>
            <person name="Eichinger L."/>
            <person name="Gallinger C."/>
            <person name="Pawlowski J."/>
            <person name="Sierra R."/>
            <person name="Euteneuer U."/>
            <person name="Pillet L."/>
            <person name="Moustafa A."/>
            <person name="Platzer M."/>
            <person name="Groth M."/>
            <person name="Szafranski K."/>
            <person name="Schliwa M."/>
        </authorList>
    </citation>
    <scope>NUCLEOTIDE SEQUENCE [LARGE SCALE GENOMIC DNA]</scope>
</reference>
<proteinExistence type="predicted"/>
<dbReference type="InterPro" id="IPR001849">
    <property type="entry name" value="PH_domain"/>
</dbReference>
<keyword evidence="5" id="KW-1185">Reference proteome</keyword>